<keyword evidence="1" id="KW-1133">Transmembrane helix</keyword>
<evidence type="ECO:0000256" key="1">
    <source>
        <dbReference type="SAM" id="Phobius"/>
    </source>
</evidence>
<dbReference type="EMBL" id="JAUSVS010000007">
    <property type="protein sequence ID" value="MDQ0465650.1"/>
    <property type="molecule type" value="Genomic_DNA"/>
</dbReference>
<organism evidence="2 3">
    <name type="scientific">Caulobacter ginsengisoli</name>
    <dbReference type="NCBI Taxonomy" id="400775"/>
    <lineage>
        <taxon>Bacteria</taxon>
        <taxon>Pseudomonadati</taxon>
        <taxon>Pseudomonadota</taxon>
        <taxon>Alphaproteobacteria</taxon>
        <taxon>Caulobacterales</taxon>
        <taxon>Caulobacteraceae</taxon>
        <taxon>Caulobacter</taxon>
    </lineage>
</organism>
<keyword evidence="3" id="KW-1185">Reference proteome</keyword>
<name>A0ABU0IUG0_9CAUL</name>
<reference evidence="2 3" key="1">
    <citation type="submission" date="2023-07" db="EMBL/GenBank/DDBJ databases">
        <title>Genomic Encyclopedia of Type Strains, Phase IV (KMG-IV): sequencing the most valuable type-strain genomes for metagenomic binning, comparative biology and taxonomic classification.</title>
        <authorList>
            <person name="Goeker M."/>
        </authorList>
    </citation>
    <scope>NUCLEOTIDE SEQUENCE [LARGE SCALE GENOMIC DNA]</scope>
    <source>
        <strain evidence="2 3">DSM 18695</strain>
    </source>
</reference>
<evidence type="ECO:0000313" key="2">
    <source>
        <dbReference type="EMBL" id="MDQ0465650.1"/>
    </source>
</evidence>
<evidence type="ECO:0000313" key="3">
    <source>
        <dbReference type="Proteomes" id="UP001228905"/>
    </source>
</evidence>
<sequence>MKLPINPGPGALHFLREVAIVILGVLIALVAGEVANDFRERERANEIKVSMDKELESYVDVLALRVRANGCIVAKLDAIDAVLARSGAKGPWKDVGRAPYFFTGHGAWNSEASDLLSKHLGADKLLIYSLLYNSMIQFDGLAQREQDQWTVLQSLRRQDEPITGERRWRLVEASASARNTGRLLEAIAEGNLEFAKTLGVKPANELSKLDLKSRPICQPLEKAG</sequence>
<comment type="caution">
    <text evidence="2">The sequence shown here is derived from an EMBL/GenBank/DDBJ whole genome shotgun (WGS) entry which is preliminary data.</text>
</comment>
<keyword evidence="1" id="KW-0472">Membrane</keyword>
<dbReference type="RefSeq" id="WP_307351152.1">
    <property type="nucleotide sequence ID" value="NZ_JAUSVS010000007.1"/>
</dbReference>
<dbReference type="Proteomes" id="UP001228905">
    <property type="component" value="Unassembled WGS sequence"/>
</dbReference>
<proteinExistence type="predicted"/>
<gene>
    <name evidence="2" type="ORF">QO010_003439</name>
</gene>
<feature type="transmembrane region" description="Helical" evidence="1">
    <location>
        <begin position="12"/>
        <end position="31"/>
    </location>
</feature>
<keyword evidence="1" id="KW-0812">Transmembrane</keyword>
<accession>A0ABU0IUG0</accession>
<protein>
    <submittedName>
        <fullName evidence="2">Uncharacterized protein</fullName>
    </submittedName>
</protein>